<comment type="subcellular location">
    <subcellularLocation>
        <location evidence="1">Cell membrane</location>
        <topology evidence="1">Multi-pass membrane protein</topology>
    </subcellularLocation>
</comment>
<name>A0A4D7BNS3_9HYPH</name>
<feature type="transmembrane region" description="Helical" evidence="6">
    <location>
        <begin position="114"/>
        <end position="135"/>
    </location>
</feature>
<keyword evidence="5 6" id="KW-0472">Membrane</keyword>
<evidence type="ECO:0000256" key="3">
    <source>
        <dbReference type="ARBA" id="ARBA00022692"/>
    </source>
</evidence>
<protein>
    <submittedName>
        <fullName evidence="7">LysE family translocator</fullName>
    </submittedName>
</protein>
<feature type="transmembrane region" description="Helical" evidence="6">
    <location>
        <begin position="39"/>
        <end position="65"/>
    </location>
</feature>
<sequence length="204" mass="21040">MPPPEHWIPFALATLAFAAMPGPAMLYMTAQTLGHGPRAGLKAALGIHVGCYIHIAAAALGLAAMLHHAPLAYACLKAAGAGYLVWLGAMMILGRTGGAEQPTASGAAVFRASIMVEVLNPKTALFFLTFLPQFADPAAAWPVWLQLLLLGLIVNAVLSAADIAAVVIAWLTLGRFATGLSGRLVPRACGSILMGLGVTLAHQA</sequence>
<dbReference type="EMBL" id="CP039690">
    <property type="protein sequence ID" value="QCI69262.1"/>
    <property type="molecule type" value="Genomic_DNA"/>
</dbReference>
<reference evidence="7 8" key="1">
    <citation type="submission" date="2019-04" db="EMBL/GenBank/DDBJ databases">
        <title>Phreatobacter aquaticus sp. nov.</title>
        <authorList>
            <person name="Choi A."/>
        </authorList>
    </citation>
    <scope>NUCLEOTIDE SEQUENCE [LARGE SCALE GENOMIC DNA]</scope>
    <source>
        <strain evidence="7 8">KCTC 52518</strain>
    </source>
</reference>
<dbReference type="InterPro" id="IPR001123">
    <property type="entry name" value="LeuE-type"/>
</dbReference>
<dbReference type="PANTHER" id="PTHR30086">
    <property type="entry name" value="ARGININE EXPORTER PROTEIN ARGO"/>
    <property type="match status" value="1"/>
</dbReference>
<dbReference type="Pfam" id="PF01810">
    <property type="entry name" value="LysE"/>
    <property type="match status" value="1"/>
</dbReference>
<dbReference type="GO" id="GO:0015171">
    <property type="term" value="F:amino acid transmembrane transporter activity"/>
    <property type="evidence" value="ECO:0007669"/>
    <property type="project" value="TreeGrafter"/>
</dbReference>
<dbReference type="KEGG" id="pstg:E8M01_16050"/>
<dbReference type="OrthoDB" id="9807053at2"/>
<feature type="transmembrane region" description="Helical" evidence="6">
    <location>
        <begin position="71"/>
        <end position="93"/>
    </location>
</feature>
<evidence type="ECO:0000256" key="5">
    <source>
        <dbReference type="ARBA" id="ARBA00023136"/>
    </source>
</evidence>
<evidence type="ECO:0000256" key="2">
    <source>
        <dbReference type="ARBA" id="ARBA00022475"/>
    </source>
</evidence>
<gene>
    <name evidence="7" type="ORF">E8M01_16050</name>
</gene>
<keyword evidence="3 6" id="KW-0812">Transmembrane</keyword>
<dbReference type="RefSeq" id="WP_136964668.1">
    <property type="nucleotide sequence ID" value="NZ_CP039690.1"/>
</dbReference>
<accession>A0A4D7BNS3</accession>
<dbReference type="Proteomes" id="UP000298781">
    <property type="component" value="Chromosome"/>
</dbReference>
<feature type="transmembrane region" description="Helical" evidence="6">
    <location>
        <begin position="147"/>
        <end position="172"/>
    </location>
</feature>
<evidence type="ECO:0000313" key="8">
    <source>
        <dbReference type="Proteomes" id="UP000298781"/>
    </source>
</evidence>
<keyword evidence="8" id="KW-1185">Reference proteome</keyword>
<dbReference type="GO" id="GO:0005886">
    <property type="term" value="C:plasma membrane"/>
    <property type="evidence" value="ECO:0007669"/>
    <property type="project" value="UniProtKB-SubCell"/>
</dbReference>
<feature type="transmembrane region" description="Helical" evidence="6">
    <location>
        <begin position="6"/>
        <end position="27"/>
    </location>
</feature>
<dbReference type="AlphaFoldDB" id="A0A4D7BNS3"/>
<evidence type="ECO:0000256" key="6">
    <source>
        <dbReference type="SAM" id="Phobius"/>
    </source>
</evidence>
<organism evidence="7 8">
    <name type="scientific">Phreatobacter stygius</name>
    <dbReference type="NCBI Taxonomy" id="1940610"/>
    <lineage>
        <taxon>Bacteria</taxon>
        <taxon>Pseudomonadati</taxon>
        <taxon>Pseudomonadota</taxon>
        <taxon>Alphaproteobacteria</taxon>
        <taxon>Hyphomicrobiales</taxon>
        <taxon>Phreatobacteraceae</taxon>
        <taxon>Phreatobacter</taxon>
    </lineage>
</organism>
<evidence type="ECO:0000313" key="7">
    <source>
        <dbReference type="EMBL" id="QCI69262.1"/>
    </source>
</evidence>
<keyword evidence="2" id="KW-1003">Cell membrane</keyword>
<proteinExistence type="predicted"/>
<dbReference type="PANTHER" id="PTHR30086:SF20">
    <property type="entry name" value="ARGININE EXPORTER PROTEIN ARGO-RELATED"/>
    <property type="match status" value="1"/>
</dbReference>
<evidence type="ECO:0000256" key="4">
    <source>
        <dbReference type="ARBA" id="ARBA00022989"/>
    </source>
</evidence>
<keyword evidence="4 6" id="KW-1133">Transmembrane helix</keyword>
<evidence type="ECO:0000256" key="1">
    <source>
        <dbReference type="ARBA" id="ARBA00004651"/>
    </source>
</evidence>